<comment type="caution">
    <text evidence="1">The sequence shown here is derived from an EMBL/GenBank/DDBJ whole genome shotgun (WGS) entry which is preliminary data.</text>
</comment>
<sequence length="78" mass="8463">MGSSPPTTNNIQHSAQLVIGRAPVIGELSKQAHTHGEKGDEWVIRNGTPASFWTDRWVGTCPLRSIIQGHSLFSKIVG</sequence>
<name>A0A218XP62_PUNGR</name>
<gene>
    <name evidence="1" type="ORF">CDL15_Pgr015603</name>
</gene>
<proteinExistence type="predicted"/>
<dbReference type="AlphaFoldDB" id="A0A218XP62"/>
<dbReference type="EMBL" id="MTKT01001080">
    <property type="protein sequence ID" value="OWM86568.1"/>
    <property type="molecule type" value="Genomic_DNA"/>
</dbReference>
<dbReference type="Proteomes" id="UP000197138">
    <property type="component" value="Unassembled WGS sequence"/>
</dbReference>
<protein>
    <submittedName>
        <fullName evidence="1">Uncharacterized protein</fullName>
    </submittedName>
</protein>
<accession>A0A218XP62</accession>
<evidence type="ECO:0000313" key="2">
    <source>
        <dbReference type="Proteomes" id="UP000197138"/>
    </source>
</evidence>
<evidence type="ECO:0000313" key="1">
    <source>
        <dbReference type="EMBL" id="OWM86568.1"/>
    </source>
</evidence>
<organism evidence="1 2">
    <name type="scientific">Punica granatum</name>
    <name type="common">Pomegranate</name>
    <dbReference type="NCBI Taxonomy" id="22663"/>
    <lineage>
        <taxon>Eukaryota</taxon>
        <taxon>Viridiplantae</taxon>
        <taxon>Streptophyta</taxon>
        <taxon>Embryophyta</taxon>
        <taxon>Tracheophyta</taxon>
        <taxon>Spermatophyta</taxon>
        <taxon>Magnoliopsida</taxon>
        <taxon>eudicotyledons</taxon>
        <taxon>Gunneridae</taxon>
        <taxon>Pentapetalae</taxon>
        <taxon>rosids</taxon>
        <taxon>malvids</taxon>
        <taxon>Myrtales</taxon>
        <taxon>Lythraceae</taxon>
        <taxon>Punica</taxon>
    </lineage>
</organism>
<reference evidence="2" key="1">
    <citation type="journal article" date="2017" name="Plant J.">
        <title>The pomegranate (Punica granatum L.) genome and the genomics of punicalagin biosynthesis.</title>
        <authorList>
            <person name="Qin G."/>
            <person name="Xu C."/>
            <person name="Ming R."/>
            <person name="Tang H."/>
            <person name="Guyot R."/>
            <person name="Kramer E.M."/>
            <person name="Hu Y."/>
            <person name="Yi X."/>
            <person name="Qi Y."/>
            <person name="Xu X."/>
            <person name="Gao Z."/>
            <person name="Pan H."/>
            <person name="Jian J."/>
            <person name="Tian Y."/>
            <person name="Yue Z."/>
            <person name="Xu Y."/>
        </authorList>
    </citation>
    <scope>NUCLEOTIDE SEQUENCE [LARGE SCALE GENOMIC DNA]</scope>
    <source>
        <strain evidence="2">cv. Dabenzi</strain>
    </source>
</reference>